<evidence type="ECO:0000256" key="2">
    <source>
        <dbReference type="ARBA" id="ARBA00022448"/>
    </source>
</evidence>
<feature type="transmembrane region" description="Helical" evidence="7">
    <location>
        <begin position="150"/>
        <end position="167"/>
    </location>
</feature>
<feature type="transmembrane region" description="Helical" evidence="7">
    <location>
        <begin position="255"/>
        <end position="273"/>
    </location>
</feature>
<dbReference type="GO" id="GO:0005886">
    <property type="term" value="C:plasma membrane"/>
    <property type="evidence" value="ECO:0007669"/>
    <property type="project" value="UniProtKB-SubCell"/>
</dbReference>
<name>A0AAE4L740_9ENTE</name>
<evidence type="ECO:0000256" key="6">
    <source>
        <dbReference type="ARBA" id="ARBA00023136"/>
    </source>
</evidence>
<keyword evidence="5 7" id="KW-1133">Transmembrane helix</keyword>
<evidence type="ECO:0000256" key="1">
    <source>
        <dbReference type="ARBA" id="ARBA00004651"/>
    </source>
</evidence>
<proteinExistence type="predicted"/>
<evidence type="ECO:0000313" key="10">
    <source>
        <dbReference type="Proteomes" id="UP001180842"/>
    </source>
</evidence>
<evidence type="ECO:0000313" key="9">
    <source>
        <dbReference type="EMBL" id="MDT2737882.1"/>
    </source>
</evidence>
<sequence length="440" mass="48411">MEAKKAKQGLRKNFFTVVLLAIAGSIIYGLAYFRNYYYDAYIVTYHLTNTQMGSLGSAYGFMGLVSYLIGGILADRFPAKKLMVGSLIATGLGGFLHLFFTSYVALFLIYALWGVTSLLTFWPALLKIVRMQADEDEQSRAYGIFEGARGITNVIHMAVATAIFGFFQKQLTEAAGLRWIIIFYSVMPILCGLAFLFLVKEPTPTEKIVEGQKLQIKDIVDVIKMPAIWIIIGMMFTSYVFNMSIYYFTPYASNIIGTSAVFAAIVTVLAQYCRLVAAPVGGFLADKISKSTVMMGGFIVMGLGTVLMISVAGMNGQIQLVLLIIAASIVYLAMFSNYGLFFSFMSEGKIPLRLSGVAIGLASTLGYLPEVIAPLVAGNVLDKYEGNSGYFIYFSLMIAMAVIGAILCIVWRRTYGKAYKEEMSLKAIEQATHSQLEEME</sequence>
<dbReference type="PANTHER" id="PTHR23517:SF3">
    <property type="entry name" value="INTEGRAL MEMBRANE TRANSPORT PROTEIN"/>
    <property type="match status" value="1"/>
</dbReference>
<feature type="transmembrane region" description="Helical" evidence="7">
    <location>
        <begin position="82"/>
        <end position="100"/>
    </location>
</feature>
<dbReference type="EMBL" id="JARQAI010000023">
    <property type="protein sequence ID" value="MDT2737882.1"/>
    <property type="molecule type" value="Genomic_DNA"/>
</dbReference>
<evidence type="ECO:0000256" key="7">
    <source>
        <dbReference type="SAM" id="Phobius"/>
    </source>
</evidence>
<reference evidence="9" key="1">
    <citation type="submission" date="2023-03" db="EMBL/GenBank/DDBJ databases">
        <authorList>
            <person name="Shen W."/>
            <person name="Cai J."/>
        </authorList>
    </citation>
    <scope>NUCLEOTIDE SEQUENCE</scope>
    <source>
        <strain evidence="9">P69-2</strain>
    </source>
</reference>
<dbReference type="Gene3D" id="1.20.1250.20">
    <property type="entry name" value="MFS general substrate transporter like domains"/>
    <property type="match status" value="2"/>
</dbReference>
<keyword evidence="4 7" id="KW-0812">Transmembrane</keyword>
<dbReference type="AlphaFoldDB" id="A0AAE4L740"/>
<feature type="transmembrane region" description="Helical" evidence="7">
    <location>
        <begin position="390"/>
        <end position="411"/>
    </location>
</feature>
<organism evidence="9 10">
    <name type="scientific">Enterococcus pseudoavium</name>
    <dbReference type="NCBI Taxonomy" id="44007"/>
    <lineage>
        <taxon>Bacteria</taxon>
        <taxon>Bacillati</taxon>
        <taxon>Bacillota</taxon>
        <taxon>Bacilli</taxon>
        <taxon>Lactobacillales</taxon>
        <taxon>Enterococcaceae</taxon>
        <taxon>Enterococcus</taxon>
    </lineage>
</organism>
<keyword evidence="2" id="KW-0813">Transport</keyword>
<dbReference type="InterPro" id="IPR050171">
    <property type="entry name" value="MFS_Transporters"/>
</dbReference>
<evidence type="ECO:0000256" key="5">
    <source>
        <dbReference type="ARBA" id="ARBA00022989"/>
    </source>
</evidence>
<evidence type="ECO:0000259" key="8">
    <source>
        <dbReference type="PROSITE" id="PS50850"/>
    </source>
</evidence>
<protein>
    <submittedName>
        <fullName evidence="9">MFS transporter</fullName>
    </submittedName>
</protein>
<dbReference type="CDD" id="cd06174">
    <property type="entry name" value="MFS"/>
    <property type="match status" value="1"/>
</dbReference>
<keyword evidence="3" id="KW-1003">Cell membrane</keyword>
<dbReference type="GO" id="GO:0022857">
    <property type="term" value="F:transmembrane transporter activity"/>
    <property type="evidence" value="ECO:0007669"/>
    <property type="project" value="InterPro"/>
</dbReference>
<feature type="transmembrane region" description="Helical" evidence="7">
    <location>
        <begin position="227"/>
        <end position="249"/>
    </location>
</feature>
<feature type="transmembrane region" description="Helical" evidence="7">
    <location>
        <begin position="293"/>
        <end position="314"/>
    </location>
</feature>
<feature type="transmembrane region" description="Helical" evidence="7">
    <location>
        <begin position="12"/>
        <end position="33"/>
    </location>
</feature>
<comment type="caution">
    <text evidence="9">The sequence shown here is derived from an EMBL/GenBank/DDBJ whole genome shotgun (WGS) entry which is preliminary data.</text>
</comment>
<gene>
    <name evidence="9" type="ORF">P7H00_12255</name>
</gene>
<feature type="transmembrane region" description="Helical" evidence="7">
    <location>
        <begin position="179"/>
        <end position="199"/>
    </location>
</feature>
<dbReference type="PANTHER" id="PTHR23517">
    <property type="entry name" value="RESISTANCE PROTEIN MDTM, PUTATIVE-RELATED-RELATED"/>
    <property type="match status" value="1"/>
</dbReference>
<keyword evidence="6 7" id="KW-0472">Membrane</keyword>
<dbReference type="Proteomes" id="UP001180842">
    <property type="component" value="Unassembled WGS sequence"/>
</dbReference>
<dbReference type="Pfam" id="PF07690">
    <property type="entry name" value="MFS_1"/>
    <property type="match status" value="1"/>
</dbReference>
<feature type="transmembrane region" description="Helical" evidence="7">
    <location>
        <begin position="53"/>
        <end position="70"/>
    </location>
</feature>
<dbReference type="InterPro" id="IPR011701">
    <property type="entry name" value="MFS"/>
</dbReference>
<dbReference type="InterPro" id="IPR020846">
    <property type="entry name" value="MFS_dom"/>
</dbReference>
<feature type="transmembrane region" description="Helical" evidence="7">
    <location>
        <begin position="354"/>
        <end position="378"/>
    </location>
</feature>
<evidence type="ECO:0000256" key="3">
    <source>
        <dbReference type="ARBA" id="ARBA00022475"/>
    </source>
</evidence>
<feature type="domain" description="Major facilitator superfamily (MFS) profile" evidence="8">
    <location>
        <begin position="13"/>
        <end position="413"/>
    </location>
</feature>
<comment type="subcellular location">
    <subcellularLocation>
        <location evidence="1">Cell membrane</location>
        <topology evidence="1">Multi-pass membrane protein</topology>
    </subcellularLocation>
</comment>
<dbReference type="SUPFAM" id="SSF103473">
    <property type="entry name" value="MFS general substrate transporter"/>
    <property type="match status" value="1"/>
</dbReference>
<feature type="transmembrane region" description="Helical" evidence="7">
    <location>
        <begin position="106"/>
        <end position="129"/>
    </location>
</feature>
<dbReference type="InterPro" id="IPR036259">
    <property type="entry name" value="MFS_trans_sf"/>
</dbReference>
<feature type="transmembrane region" description="Helical" evidence="7">
    <location>
        <begin position="320"/>
        <end position="342"/>
    </location>
</feature>
<dbReference type="PROSITE" id="PS50850">
    <property type="entry name" value="MFS"/>
    <property type="match status" value="1"/>
</dbReference>
<accession>A0AAE4L740</accession>
<evidence type="ECO:0000256" key="4">
    <source>
        <dbReference type="ARBA" id="ARBA00022692"/>
    </source>
</evidence>
<dbReference type="RefSeq" id="WP_311797405.1">
    <property type="nucleotide sequence ID" value="NZ_JARQAI010000023.1"/>
</dbReference>